<gene>
    <name evidence="2" type="ORF">GPM918_LOCUS24269</name>
    <name evidence="3" type="ORF">SRO942_LOCUS24268</name>
</gene>
<evidence type="ECO:0000313" key="4">
    <source>
        <dbReference type="Proteomes" id="UP000663829"/>
    </source>
</evidence>
<name>A0A814X815_9BILA</name>
<keyword evidence="1" id="KW-0732">Signal</keyword>
<reference evidence="2" key="1">
    <citation type="submission" date="2021-02" db="EMBL/GenBank/DDBJ databases">
        <authorList>
            <person name="Nowell W R."/>
        </authorList>
    </citation>
    <scope>NUCLEOTIDE SEQUENCE</scope>
</reference>
<dbReference type="Proteomes" id="UP000681722">
    <property type="component" value="Unassembled WGS sequence"/>
</dbReference>
<protein>
    <submittedName>
        <fullName evidence="2">Uncharacterized protein</fullName>
    </submittedName>
</protein>
<proteinExistence type="predicted"/>
<evidence type="ECO:0000313" key="3">
    <source>
        <dbReference type="EMBL" id="CAF3976193.1"/>
    </source>
</evidence>
<feature type="chain" id="PRO_5035603586" evidence="1">
    <location>
        <begin position="20"/>
        <end position="127"/>
    </location>
</feature>
<evidence type="ECO:0000313" key="2">
    <source>
        <dbReference type="EMBL" id="CAF1212226.1"/>
    </source>
</evidence>
<feature type="signal peptide" evidence="1">
    <location>
        <begin position="1"/>
        <end position="19"/>
    </location>
</feature>
<dbReference type="EMBL" id="CAJOBC010008988">
    <property type="protein sequence ID" value="CAF3976193.1"/>
    <property type="molecule type" value="Genomic_DNA"/>
</dbReference>
<dbReference type="AlphaFoldDB" id="A0A814X815"/>
<organism evidence="2 4">
    <name type="scientific">Didymodactylos carnosus</name>
    <dbReference type="NCBI Taxonomy" id="1234261"/>
    <lineage>
        <taxon>Eukaryota</taxon>
        <taxon>Metazoa</taxon>
        <taxon>Spiralia</taxon>
        <taxon>Gnathifera</taxon>
        <taxon>Rotifera</taxon>
        <taxon>Eurotatoria</taxon>
        <taxon>Bdelloidea</taxon>
        <taxon>Philodinida</taxon>
        <taxon>Philodinidae</taxon>
        <taxon>Didymodactylos</taxon>
    </lineage>
</organism>
<accession>A0A814X815</accession>
<sequence length="127" mass="14920">MQVFLTCILLMLTIFISSGIVIANKDREAFTDLLQKRKHLNGYWVGKRSYLDEDSYDHDRENVYSTDLLDDDHLEAKRASYLVGKRGTYLVGRDTHKRASYLVGRKRRDLSSKFLTIDSTSEERRRR</sequence>
<evidence type="ECO:0000256" key="1">
    <source>
        <dbReference type="SAM" id="SignalP"/>
    </source>
</evidence>
<dbReference type="Proteomes" id="UP000663829">
    <property type="component" value="Unassembled WGS sequence"/>
</dbReference>
<keyword evidence="4" id="KW-1185">Reference proteome</keyword>
<comment type="caution">
    <text evidence="2">The sequence shown here is derived from an EMBL/GenBank/DDBJ whole genome shotgun (WGS) entry which is preliminary data.</text>
</comment>
<dbReference type="EMBL" id="CAJNOQ010008987">
    <property type="protein sequence ID" value="CAF1212226.1"/>
    <property type="molecule type" value="Genomic_DNA"/>
</dbReference>
<dbReference type="OrthoDB" id="9988380at2759"/>